<comment type="caution">
    <text evidence="2">The sequence shown here is derived from an EMBL/GenBank/DDBJ whole genome shotgun (WGS) entry which is preliminary data.</text>
</comment>
<feature type="region of interest" description="Disordered" evidence="1">
    <location>
        <begin position="1"/>
        <end position="214"/>
    </location>
</feature>
<name>A0A2T4ZB39_9BACL</name>
<keyword evidence="3" id="KW-1185">Reference proteome</keyword>
<evidence type="ECO:0000313" key="3">
    <source>
        <dbReference type="Proteomes" id="UP000241639"/>
    </source>
</evidence>
<organism evidence="2 3">
    <name type="scientific">Desmospora activa DSM 45169</name>
    <dbReference type="NCBI Taxonomy" id="1121389"/>
    <lineage>
        <taxon>Bacteria</taxon>
        <taxon>Bacillati</taxon>
        <taxon>Bacillota</taxon>
        <taxon>Bacilli</taxon>
        <taxon>Bacillales</taxon>
        <taxon>Thermoactinomycetaceae</taxon>
        <taxon>Desmospora</taxon>
    </lineage>
</organism>
<feature type="compositionally biased region" description="Low complexity" evidence="1">
    <location>
        <begin position="147"/>
        <end position="157"/>
    </location>
</feature>
<feature type="compositionally biased region" description="Basic residues" evidence="1">
    <location>
        <begin position="195"/>
        <end position="214"/>
    </location>
</feature>
<dbReference type="Proteomes" id="UP000241639">
    <property type="component" value="Unassembled WGS sequence"/>
</dbReference>
<feature type="compositionally biased region" description="Basic and acidic residues" evidence="1">
    <location>
        <begin position="79"/>
        <end position="88"/>
    </location>
</feature>
<feature type="compositionally biased region" description="Polar residues" evidence="1">
    <location>
        <begin position="65"/>
        <end position="76"/>
    </location>
</feature>
<evidence type="ECO:0000313" key="2">
    <source>
        <dbReference type="EMBL" id="PTM59114.1"/>
    </source>
</evidence>
<dbReference type="RefSeq" id="WP_107725837.1">
    <property type="nucleotide sequence ID" value="NZ_PZZP01000001.1"/>
</dbReference>
<dbReference type="AlphaFoldDB" id="A0A2T4ZB39"/>
<protein>
    <submittedName>
        <fullName evidence="2">Uncharacterized protein</fullName>
    </submittedName>
</protein>
<feature type="compositionally biased region" description="Basic and acidic residues" evidence="1">
    <location>
        <begin position="10"/>
        <end position="19"/>
    </location>
</feature>
<feature type="compositionally biased region" description="Low complexity" evidence="1">
    <location>
        <begin position="102"/>
        <end position="112"/>
    </location>
</feature>
<feature type="compositionally biased region" description="Basic and acidic residues" evidence="1">
    <location>
        <begin position="125"/>
        <end position="138"/>
    </location>
</feature>
<feature type="compositionally biased region" description="Basic and acidic residues" evidence="1">
    <location>
        <begin position="158"/>
        <end position="178"/>
    </location>
</feature>
<reference evidence="2 3" key="1">
    <citation type="submission" date="2018-04" db="EMBL/GenBank/DDBJ databases">
        <title>Genomic Encyclopedia of Archaeal and Bacterial Type Strains, Phase II (KMG-II): from individual species to whole genera.</title>
        <authorList>
            <person name="Goeker M."/>
        </authorList>
    </citation>
    <scope>NUCLEOTIDE SEQUENCE [LARGE SCALE GENOMIC DNA]</scope>
    <source>
        <strain evidence="2 3">DSM 45169</strain>
    </source>
</reference>
<sequence length="214" mass="25244">MKNRPNNRRNSREELDNRWEWVQNNPNPASLPEENEGKRNTGQPSQTPPAEGPGIFGFLGWGETPPQSHEGQQNPRNAPAREGDRGRGESLSYEYYPDAWLDEPLPWELPPEGEQRRRTPPWEQARPRADISPYRRTEPQQPRTEFQQPRTEPQQPRQETEWNDRREAGKSNPDRGWEDLPSLYDELETVESPRARVKGRRSRRLGARRRRRNR</sequence>
<evidence type="ECO:0000256" key="1">
    <source>
        <dbReference type="SAM" id="MobiDB-lite"/>
    </source>
</evidence>
<gene>
    <name evidence="2" type="ORF">C8J48_1716</name>
</gene>
<accession>A0A2T4ZB39</accession>
<proteinExistence type="predicted"/>
<dbReference type="EMBL" id="PZZP01000001">
    <property type="protein sequence ID" value="PTM59114.1"/>
    <property type="molecule type" value="Genomic_DNA"/>
</dbReference>